<dbReference type="Pfam" id="PF13715">
    <property type="entry name" value="CarbopepD_reg_2"/>
    <property type="match status" value="1"/>
</dbReference>
<dbReference type="Gene3D" id="2.60.40.1120">
    <property type="entry name" value="Carboxypeptidase-like, regulatory domain"/>
    <property type="match status" value="1"/>
</dbReference>
<dbReference type="InterPro" id="IPR036942">
    <property type="entry name" value="Beta-barrel_TonB_sf"/>
</dbReference>
<feature type="transmembrane region" description="Helical" evidence="9">
    <location>
        <begin position="7"/>
        <end position="25"/>
    </location>
</feature>
<comment type="similarity">
    <text evidence="8">Belongs to the TonB-dependent receptor family.</text>
</comment>
<dbReference type="Gene3D" id="2.40.170.20">
    <property type="entry name" value="TonB-dependent receptor, beta-barrel domain"/>
    <property type="match status" value="1"/>
</dbReference>
<keyword evidence="12" id="KW-0675">Receptor</keyword>
<evidence type="ECO:0000256" key="6">
    <source>
        <dbReference type="ARBA" id="ARBA00023136"/>
    </source>
</evidence>
<accession>H6L9F0</accession>
<dbReference type="GO" id="GO:0044718">
    <property type="term" value="P:siderophore transmembrane transport"/>
    <property type="evidence" value="ECO:0007669"/>
    <property type="project" value="TreeGrafter"/>
</dbReference>
<evidence type="ECO:0000256" key="8">
    <source>
        <dbReference type="RuleBase" id="RU003357"/>
    </source>
</evidence>
<keyword evidence="5 8" id="KW-0798">TonB box</keyword>
<keyword evidence="13" id="KW-1185">Reference proteome</keyword>
<evidence type="ECO:0000256" key="5">
    <source>
        <dbReference type="ARBA" id="ARBA00023077"/>
    </source>
</evidence>
<dbReference type="Proteomes" id="UP000007519">
    <property type="component" value="Chromosome"/>
</dbReference>
<sequence>MNALKNFSLGSIWMVSILLSLPIWGQNGLIKGRILDAKNSQPIMGASVGIPSLGLGGISNLEGEYEIANLEPGFYTLTVSYLGYESQTKSEIQVTNSRPANIDFFLEEESEAVEEVVIKASPFKQKAESPTSLQTIGTAEIQRNPGGNRDISKVIRILPGVTTTNSFRNDLIIRGGAPNENRFFWDDIEVPNINHYATQGASGGPQGLLNVDLISEVDFFSGAFPANRGNSLSSVFNFRQKNARDDRLGLTASVGATDVSLALEGPLDKNKNHSLLLSARQSYLQFLFDAIGLSFLPTYNDFQFKWQYKLPNKDLFYVTGLGAIDRFKLNLDANETPEQRYQLDNIPVNNQWNYAIGAVYKKFQKNGYYTFVLSRNMLNNDIFKHEENDESLPRTFDYNSQESENKLRLEHSLRLKGDYKLSYGLGYQYVRYFNRSNLQALVGGSPQLVSYQTELFFHKYAAFGQISKRFLQDRLNLSVGMRLDGNSYSELMANPLEQFSPRLALSYAITPQISFNANAGIFYQLPAYTALGFRSNDGSLANQDRLKFIRNQQLVAGFSYLSETASKISVEAYYKKYDNYPFLLNEQIALANFGADFGVVGAAPLDDRGEGRSYGLEFLFQQRLYKGFYGILAYTLGRSEFKNQAGDYVVSSWDSRHIVNAALGKTIPMMNQKIRKARNEKREAKGKSAITKALVNQELQLGLNIRMQTGLPYTPYNDSLSALVQNWNSFNEGLRDYSQLNSERTNLFYGVDFRVDYKWYFPKWSLQLYFDLQNFPSQAASQPRLILEQGDDGDQPVTIINEGQPDAAYLLRSIDNTSSVTVPSIGVIIQY</sequence>
<evidence type="ECO:0000256" key="3">
    <source>
        <dbReference type="ARBA" id="ARBA00022452"/>
    </source>
</evidence>
<evidence type="ECO:0000313" key="12">
    <source>
        <dbReference type="EMBL" id="AFC25426.1"/>
    </source>
</evidence>
<keyword evidence="3" id="KW-1134">Transmembrane beta strand</keyword>
<keyword evidence="7" id="KW-0998">Cell outer membrane</keyword>
<comment type="subcellular location">
    <subcellularLocation>
        <location evidence="1">Cell outer membrane</location>
        <topology evidence="1">Multi-pass membrane protein</topology>
    </subcellularLocation>
</comment>
<gene>
    <name evidence="12" type="ordered locus">SGRA_2698</name>
</gene>
<protein>
    <submittedName>
        <fullName evidence="12">Ferric aerobactin receptor</fullName>
    </submittedName>
</protein>
<dbReference type="HOGENOM" id="CLU_016599_1_2_10"/>
<evidence type="ECO:0000256" key="7">
    <source>
        <dbReference type="ARBA" id="ARBA00023237"/>
    </source>
</evidence>
<dbReference type="RefSeq" id="WP_015693036.1">
    <property type="nucleotide sequence ID" value="NC_016940.1"/>
</dbReference>
<keyword evidence="9" id="KW-1133">Transmembrane helix</keyword>
<dbReference type="EMBL" id="CP002831">
    <property type="protein sequence ID" value="AFC25426.1"/>
    <property type="molecule type" value="Genomic_DNA"/>
</dbReference>
<dbReference type="InterPro" id="IPR000531">
    <property type="entry name" value="Beta-barrel_TonB"/>
</dbReference>
<keyword evidence="4 9" id="KW-0812">Transmembrane</keyword>
<dbReference type="SUPFAM" id="SSF56935">
    <property type="entry name" value="Porins"/>
    <property type="match status" value="1"/>
</dbReference>
<dbReference type="STRING" id="984262.SGRA_2698"/>
<keyword evidence="2" id="KW-0813">Transport</keyword>
<dbReference type="PANTHER" id="PTHR30069">
    <property type="entry name" value="TONB-DEPENDENT OUTER MEMBRANE RECEPTOR"/>
    <property type="match status" value="1"/>
</dbReference>
<evidence type="ECO:0000256" key="1">
    <source>
        <dbReference type="ARBA" id="ARBA00004571"/>
    </source>
</evidence>
<dbReference type="InterPro" id="IPR008969">
    <property type="entry name" value="CarboxyPept-like_regulatory"/>
</dbReference>
<dbReference type="AlphaFoldDB" id="H6L9F0"/>
<dbReference type="InterPro" id="IPR012910">
    <property type="entry name" value="Plug_dom"/>
</dbReference>
<organism evidence="12 13">
    <name type="scientific">Saprospira grandis (strain Lewin)</name>
    <dbReference type="NCBI Taxonomy" id="984262"/>
    <lineage>
        <taxon>Bacteria</taxon>
        <taxon>Pseudomonadati</taxon>
        <taxon>Bacteroidota</taxon>
        <taxon>Saprospiria</taxon>
        <taxon>Saprospirales</taxon>
        <taxon>Saprospiraceae</taxon>
        <taxon>Saprospira</taxon>
    </lineage>
</organism>
<dbReference type="PANTHER" id="PTHR30069:SF57">
    <property type="entry name" value="TONB-DEPENDENT RECEPTOR"/>
    <property type="match status" value="1"/>
</dbReference>
<dbReference type="GO" id="GO:0009279">
    <property type="term" value="C:cell outer membrane"/>
    <property type="evidence" value="ECO:0007669"/>
    <property type="project" value="UniProtKB-SubCell"/>
</dbReference>
<keyword evidence="6 8" id="KW-0472">Membrane</keyword>
<evidence type="ECO:0000259" key="11">
    <source>
        <dbReference type="Pfam" id="PF07715"/>
    </source>
</evidence>
<dbReference type="OrthoDB" id="9804995at2"/>
<evidence type="ECO:0000256" key="2">
    <source>
        <dbReference type="ARBA" id="ARBA00022448"/>
    </source>
</evidence>
<dbReference type="GO" id="GO:0015344">
    <property type="term" value="F:siderophore uptake transmembrane transporter activity"/>
    <property type="evidence" value="ECO:0007669"/>
    <property type="project" value="TreeGrafter"/>
</dbReference>
<evidence type="ECO:0000259" key="10">
    <source>
        <dbReference type="Pfam" id="PF00593"/>
    </source>
</evidence>
<feature type="domain" description="TonB-dependent receptor-like beta-barrel" evidence="10">
    <location>
        <begin position="296"/>
        <end position="769"/>
    </location>
</feature>
<name>H6L9F0_SAPGL</name>
<dbReference type="Gene3D" id="2.170.130.10">
    <property type="entry name" value="TonB-dependent receptor, plug domain"/>
    <property type="match status" value="1"/>
</dbReference>
<dbReference type="InterPro" id="IPR037066">
    <property type="entry name" value="Plug_dom_sf"/>
</dbReference>
<evidence type="ECO:0000256" key="9">
    <source>
        <dbReference type="SAM" id="Phobius"/>
    </source>
</evidence>
<dbReference type="Pfam" id="PF00593">
    <property type="entry name" value="TonB_dep_Rec_b-barrel"/>
    <property type="match status" value="1"/>
</dbReference>
<dbReference type="eggNOG" id="COG4771">
    <property type="taxonomic scope" value="Bacteria"/>
</dbReference>
<reference evidence="12 13" key="1">
    <citation type="journal article" date="2012" name="Stand. Genomic Sci.">
        <title>Complete genome sequencing and analysis of Saprospira grandis str. Lewin, a predatory marine bacterium.</title>
        <authorList>
            <person name="Saw J.H."/>
            <person name="Yuryev A."/>
            <person name="Kanbe M."/>
            <person name="Hou S."/>
            <person name="Young A.G."/>
            <person name="Aizawa S."/>
            <person name="Alam M."/>
        </authorList>
    </citation>
    <scope>NUCLEOTIDE SEQUENCE [LARGE SCALE GENOMIC DNA]</scope>
    <source>
        <strain evidence="12 13">Lewin</strain>
    </source>
</reference>
<dbReference type="KEGG" id="sgn:SGRA_2698"/>
<dbReference type="InterPro" id="IPR039426">
    <property type="entry name" value="TonB-dep_rcpt-like"/>
</dbReference>
<feature type="domain" description="TonB-dependent receptor plug" evidence="11">
    <location>
        <begin position="126"/>
        <end position="229"/>
    </location>
</feature>
<evidence type="ECO:0000313" key="13">
    <source>
        <dbReference type="Proteomes" id="UP000007519"/>
    </source>
</evidence>
<proteinExistence type="inferred from homology"/>
<dbReference type="SUPFAM" id="SSF49464">
    <property type="entry name" value="Carboxypeptidase regulatory domain-like"/>
    <property type="match status" value="1"/>
</dbReference>
<evidence type="ECO:0000256" key="4">
    <source>
        <dbReference type="ARBA" id="ARBA00022692"/>
    </source>
</evidence>
<dbReference type="Pfam" id="PF07715">
    <property type="entry name" value="Plug"/>
    <property type="match status" value="1"/>
</dbReference>